<evidence type="ECO:0000313" key="2">
    <source>
        <dbReference type="EMBL" id="MDC7148702.1"/>
    </source>
</evidence>
<dbReference type="Pfam" id="PF20482">
    <property type="entry name" value="DUF6722"/>
    <property type="match status" value="1"/>
</dbReference>
<dbReference type="InterPro" id="IPR046568">
    <property type="entry name" value="DUF6722"/>
</dbReference>
<gene>
    <name evidence="2" type="ORF">PQG89_04570</name>
</gene>
<dbReference type="EMBL" id="JAQPYX010000038">
    <property type="protein sequence ID" value="MDC7148702.1"/>
    <property type="molecule type" value="Genomic_DNA"/>
</dbReference>
<dbReference type="Proteomes" id="UP001213646">
    <property type="component" value="Unassembled WGS sequence"/>
</dbReference>
<sequence>MGKFMEQQEALKALREMKRVKKEMMAKYFCDLSKLTFTAMVLGGGISFFQETDPKWIIVIVLGLVIGIGLFGISINILKS</sequence>
<protein>
    <submittedName>
        <fullName evidence="2">Uncharacterized protein</fullName>
    </submittedName>
</protein>
<proteinExistence type="predicted"/>
<evidence type="ECO:0000256" key="1">
    <source>
        <dbReference type="SAM" id="Phobius"/>
    </source>
</evidence>
<keyword evidence="1" id="KW-1133">Transmembrane helix</keyword>
<evidence type="ECO:0000313" key="3">
    <source>
        <dbReference type="Proteomes" id="UP001213646"/>
    </source>
</evidence>
<organism evidence="2 3">
    <name type="scientific">Parabacteroides johnsonii</name>
    <dbReference type="NCBI Taxonomy" id="387661"/>
    <lineage>
        <taxon>Bacteria</taxon>
        <taxon>Pseudomonadati</taxon>
        <taxon>Bacteroidota</taxon>
        <taxon>Bacteroidia</taxon>
        <taxon>Bacteroidales</taxon>
        <taxon>Tannerellaceae</taxon>
        <taxon>Parabacteroides</taxon>
    </lineage>
</organism>
<comment type="caution">
    <text evidence="2">The sequence shown here is derived from an EMBL/GenBank/DDBJ whole genome shotgun (WGS) entry which is preliminary data.</text>
</comment>
<dbReference type="AlphaFoldDB" id="A0AAW6HZK6"/>
<keyword evidence="1" id="KW-0472">Membrane</keyword>
<reference evidence="2" key="1">
    <citation type="submission" date="2023-01" db="EMBL/GenBank/DDBJ databases">
        <title>Exploring GABA producing Bacteroides strains toward improving mental health.</title>
        <authorList>
            <person name="Yousuf B."/>
            <person name="Bouhlel N.E."/>
            <person name="Mottawea W."/>
            <person name="Hammami R."/>
        </authorList>
    </citation>
    <scope>NUCLEOTIDE SEQUENCE</scope>
    <source>
        <strain evidence="2">UO.H1047</strain>
    </source>
</reference>
<accession>A0AAW6HZK6</accession>
<keyword evidence="1" id="KW-0812">Transmembrane</keyword>
<dbReference type="RefSeq" id="WP_195485019.1">
    <property type="nucleotide sequence ID" value="NZ_CAKWFF010000145.1"/>
</dbReference>
<feature type="transmembrane region" description="Helical" evidence="1">
    <location>
        <begin position="56"/>
        <end position="78"/>
    </location>
</feature>
<name>A0AAW6HZK6_9BACT</name>
<feature type="transmembrane region" description="Helical" evidence="1">
    <location>
        <begin position="28"/>
        <end position="50"/>
    </location>
</feature>